<feature type="domain" description="GAF" evidence="3">
    <location>
        <begin position="166"/>
        <end position="332"/>
    </location>
</feature>
<feature type="domain" description="GAF" evidence="3">
    <location>
        <begin position="693"/>
        <end position="856"/>
    </location>
</feature>
<dbReference type="InterPro" id="IPR003018">
    <property type="entry name" value="GAF"/>
</dbReference>
<keyword evidence="5" id="KW-1185">Reference proteome</keyword>
<evidence type="ECO:0000313" key="4">
    <source>
        <dbReference type="EMBL" id="MBP1466214.1"/>
    </source>
</evidence>
<name>A0ABS4D9U6_9CHLR</name>
<reference evidence="4 5" key="1">
    <citation type="submission" date="2021-03" db="EMBL/GenBank/DDBJ databases">
        <authorList>
            <person name="Grouzdev D.S."/>
        </authorList>
    </citation>
    <scope>NUCLEOTIDE SEQUENCE [LARGE SCALE GENOMIC DNA]</scope>
    <source>
        <strain evidence="4 5">M50-1</strain>
    </source>
</reference>
<sequence length="1196" mass="135458">MQPQETATSKPEKGQLSGILFIDRSGTDETYRDIHQQALQQLRANANFSVREVDSFGKAEGILRDENDQPFSIVVLWLSADRQQEWHQIFLLLENVEHEIRVIVVFGFDGDTQEPAREVMLRDAYAFACPFNPTVLSAYIEAGDLFVQSTRQLSIIESRLWTETKEVQDIVDITLAELRTNSFIGYSRATIDLIDPHDNKRYSLKRDNYSRQNREMKYDLNEDMLIQRVCDEGVVIISDLKRLREQPEQLREIGWEDTSSTSDICSWIGMVLEHKGEPIGLITLDHLTPGHYGRYGDRVVRYLDIFRRIVGEALTGFFEQRNARILTEAIAAVSQELEGCEVLRRMLKVICDGISQKNCNCTFFRVESSIENDETYLRAWVRANDIPHSPEPKETEGRIFKRGEALAGNVLADGKSRIVGHALEHAEFRATPYLSGVDLSMLLVPMYIGAPDSEYYQIIGVISAYVPNQTDAFTPYDRDLVESITRQVALTIQRTLVLENIAVVSAEINRMLRGGDIETILRNICEHTLRATTATEAVIHRLQPANLDAPNDHKVLIKDYWYPRGGFREEPRLDGTGATDAVLRSDKQLTRFSVVHEKDDRLATDLVKRGVKHVLGVRLEIDEGKDKEFIGVLFLHKYAREPFTAVEELAVSLFANEAANAIHTLEIFSGLKIWSRGNEKLIKAIRSIIRTRNRAEILHNIVLQAHDLVKASFSYITLRNEHGTFEFQAAWPEWVDSELREKIGYFDYVEGSPKRERRKGITALAARDKRSYLIEDIKRELKNANTEVSREYIDFGLDSGCELAVPIIAGDEVLGVINLEHKEAHALTRVHQEVIELFAEQAASALQKAKDYEENQLLNERLARLLSTLQEITHSRSDAILAQFLALTPEAVGAEAMIWMPITNLPNSRAPQQEQITPNDLDKSKLQFKKDEIVTNSHYYYSQIPRLTEVDSISEQVFKNHKSEWMCSSAQEQPANGANGSILPPFIGERGVHTALCLPLLVQQECIGVVWLDFGKKPPRVPLNTELIAILQIYVNQVALAYTNARNTRLLRESVQQAHTGITNEMNNHYGEVRLQSLAYFIVALLSSVVGAGLVLYGGWQFFANAGTDAQWAGLLTAVVGVITEAVGIFVYAQAKAAHERMDRYHQELYRLRQFDILLLAAEQLQSDVEIEAKRAIIGGALTHWLAYTPPEHNES</sequence>
<evidence type="ECO:0000256" key="1">
    <source>
        <dbReference type="ARBA" id="ARBA00022801"/>
    </source>
</evidence>
<keyword evidence="2" id="KW-1133">Transmembrane helix</keyword>
<keyword evidence="2" id="KW-0472">Membrane</keyword>
<accession>A0ABS4D9U6</accession>
<dbReference type="Pfam" id="PF13185">
    <property type="entry name" value="GAF_2"/>
    <property type="match status" value="2"/>
</dbReference>
<dbReference type="SMART" id="SM00065">
    <property type="entry name" value="GAF"/>
    <property type="match status" value="5"/>
</dbReference>
<feature type="domain" description="GAF" evidence="3">
    <location>
        <begin position="338"/>
        <end position="502"/>
    </location>
</feature>
<dbReference type="InterPro" id="IPR052016">
    <property type="entry name" value="Bact_Sigma-Reg"/>
</dbReference>
<feature type="domain" description="GAF" evidence="3">
    <location>
        <begin position="876"/>
        <end position="1052"/>
    </location>
</feature>
<dbReference type="PANTHER" id="PTHR43156">
    <property type="entry name" value="STAGE II SPORULATION PROTEIN E-RELATED"/>
    <property type="match status" value="1"/>
</dbReference>
<feature type="transmembrane region" description="Helical" evidence="2">
    <location>
        <begin position="1027"/>
        <end position="1045"/>
    </location>
</feature>
<evidence type="ECO:0000313" key="5">
    <source>
        <dbReference type="Proteomes" id="UP001193081"/>
    </source>
</evidence>
<dbReference type="RefSeq" id="WP_167857350.1">
    <property type="nucleotide sequence ID" value="NZ_SIJK02000016.1"/>
</dbReference>
<feature type="transmembrane region" description="Helical" evidence="2">
    <location>
        <begin position="1112"/>
        <end position="1133"/>
    </location>
</feature>
<feature type="transmembrane region" description="Helical" evidence="2">
    <location>
        <begin position="1078"/>
        <end position="1100"/>
    </location>
</feature>
<keyword evidence="1" id="KW-0378">Hydrolase</keyword>
<dbReference type="Pfam" id="PF01590">
    <property type="entry name" value="GAF"/>
    <property type="match status" value="2"/>
</dbReference>
<evidence type="ECO:0000256" key="2">
    <source>
        <dbReference type="SAM" id="Phobius"/>
    </source>
</evidence>
<dbReference type="InterPro" id="IPR048567">
    <property type="entry name" value="CyanoTRADDas_TM"/>
</dbReference>
<gene>
    <name evidence="4" type="ORF">EYB53_010905</name>
</gene>
<dbReference type="InterPro" id="IPR029016">
    <property type="entry name" value="GAF-like_dom_sf"/>
</dbReference>
<dbReference type="EMBL" id="SIJK02000016">
    <property type="protein sequence ID" value="MBP1466214.1"/>
    <property type="molecule type" value="Genomic_DNA"/>
</dbReference>
<dbReference type="PANTHER" id="PTHR43156:SF2">
    <property type="entry name" value="STAGE II SPORULATION PROTEIN E"/>
    <property type="match status" value="1"/>
</dbReference>
<protein>
    <submittedName>
        <fullName evidence="4">GAF domain-containing protein</fullName>
    </submittedName>
</protein>
<dbReference type="Proteomes" id="UP001193081">
    <property type="component" value="Unassembled WGS sequence"/>
</dbReference>
<keyword evidence="2" id="KW-0812">Transmembrane</keyword>
<dbReference type="Gene3D" id="3.30.450.40">
    <property type="match status" value="5"/>
</dbReference>
<evidence type="ECO:0000259" key="3">
    <source>
        <dbReference type="SMART" id="SM00065"/>
    </source>
</evidence>
<proteinExistence type="predicted"/>
<comment type="caution">
    <text evidence="4">The sequence shown here is derived from an EMBL/GenBank/DDBJ whole genome shotgun (WGS) entry which is preliminary data.</text>
</comment>
<dbReference type="Pfam" id="PF20712">
    <property type="entry name" value="CyanoTRADDas_TM"/>
    <property type="match status" value="1"/>
</dbReference>
<organism evidence="4 5">
    <name type="scientific">Candidatus Chloroploca mongolica</name>
    <dbReference type="NCBI Taxonomy" id="2528176"/>
    <lineage>
        <taxon>Bacteria</taxon>
        <taxon>Bacillati</taxon>
        <taxon>Chloroflexota</taxon>
        <taxon>Chloroflexia</taxon>
        <taxon>Chloroflexales</taxon>
        <taxon>Chloroflexineae</taxon>
        <taxon>Oscillochloridaceae</taxon>
        <taxon>Candidatus Chloroploca</taxon>
    </lineage>
</organism>
<feature type="domain" description="GAF" evidence="3">
    <location>
        <begin position="516"/>
        <end position="672"/>
    </location>
</feature>
<dbReference type="SUPFAM" id="SSF55781">
    <property type="entry name" value="GAF domain-like"/>
    <property type="match status" value="5"/>
</dbReference>